<dbReference type="NCBIfam" id="NF004978">
    <property type="entry name" value="PRK06354.1"/>
    <property type="match status" value="1"/>
</dbReference>
<dbReference type="InterPro" id="IPR011037">
    <property type="entry name" value="Pyrv_Knase-like_insert_dom_sf"/>
</dbReference>
<feature type="domain" description="Pyruvate kinase C-terminal" evidence="15">
    <location>
        <begin position="359"/>
        <end position="472"/>
    </location>
</feature>
<dbReference type="SUPFAM" id="SSF51621">
    <property type="entry name" value="Phosphoenolpyruvate/pyruvate domain"/>
    <property type="match status" value="1"/>
</dbReference>
<dbReference type="Gene3D" id="3.40.1380.20">
    <property type="entry name" value="Pyruvate kinase, C-terminal domain"/>
    <property type="match status" value="1"/>
</dbReference>
<keyword evidence="6" id="KW-0547">Nucleotide-binding</keyword>
<dbReference type="AlphaFoldDB" id="A0A1E3GTK1"/>
<evidence type="ECO:0000256" key="2">
    <source>
        <dbReference type="ARBA" id="ARBA00008663"/>
    </source>
</evidence>
<dbReference type="NCBIfam" id="NF004491">
    <property type="entry name" value="PRK05826.1"/>
    <property type="match status" value="1"/>
</dbReference>
<evidence type="ECO:0000256" key="8">
    <source>
        <dbReference type="ARBA" id="ARBA00022840"/>
    </source>
</evidence>
<reference evidence="16 17" key="1">
    <citation type="submission" date="2016-07" db="EMBL/GenBank/DDBJ databases">
        <title>Draft Genome Sequence of Methylophaga muralis Bur 1.</title>
        <authorList>
            <person name="Vasilenko O.V."/>
            <person name="Doronina N.V."/>
            <person name="Shmareva M.N."/>
            <person name="Tarlachkov S.V."/>
            <person name="Mustakhimov I."/>
            <person name="Trotsenko Y.A."/>
        </authorList>
    </citation>
    <scope>NUCLEOTIDE SEQUENCE [LARGE SCALE GENOMIC DNA]</scope>
    <source>
        <strain evidence="16 17">Bur 1</strain>
    </source>
</reference>
<dbReference type="GO" id="GO:0005524">
    <property type="term" value="F:ATP binding"/>
    <property type="evidence" value="ECO:0007669"/>
    <property type="project" value="UniProtKB-KW"/>
</dbReference>
<dbReference type="NCBIfam" id="TIGR01064">
    <property type="entry name" value="pyruv_kin"/>
    <property type="match status" value="1"/>
</dbReference>
<comment type="similarity">
    <text evidence="2 13">Belongs to the pyruvate kinase family.</text>
</comment>
<dbReference type="RefSeq" id="WP_069295441.1">
    <property type="nucleotide sequence ID" value="NZ_MCRI01000006.1"/>
</dbReference>
<evidence type="ECO:0000256" key="6">
    <source>
        <dbReference type="ARBA" id="ARBA00022741"/>
    </source>
</evidence>
<keyword evidence="4 13" id="KW-0808">Transferase</keyword>
<keyword evidence="10 13" id="KW-0324">Glycolysis</keyword>
<dbReference type="InterPro" id="IPR036918">
    <property type="entry name" value="Pyrv_Knase_C_sf"/>
</dbReference>
<keyword evidence="17" id="KW-1185">Reference proteome</keyword>
<keyword evidence="9 13" id="KW-0460">Magnesium</keyword>
<evidence type="ECO:0000313" key="16">
    <source>
        <dbReference type="EMBL" id="ODN67380.1"/>
    </source>
</evidence>
<dbReference type="InterPro" id="IPR001697">
    <property type="entry name" value="Pyr_Knase"/>
</dbReference>
<keyword evidence="5" id="KW-0479">Metal-binding</keyword>
<keyword evidence="7 13" id="KW-0418">Kinase</keyword>
<dbReference type="GO" id="GO:0000287">
    <property type="term" value="F:magnesium ion binding"/>
    <property type="evidence" value="ECO:0007669"/>
    <property type="project" value="UniProtKB-UniRule"/>
</dbReference>
<evidence type="ECO:0000256" key="12">
    <source>
        <dbReference type="NCBIfam" id="TIGR01064"/>
    </source>
</evidence>
<dbReference type="PRINTS" id="PR01050">
    <property type="entry name" value="PYRUVTKNASE"/>
</dbReference>
<comment type="catalytic activity">
    <reaction evidence="13">
        <text>pyruvate + ATP = phosphoenolpyruvate + ADP + H(+)</text>
        <dbReference type="Rhea" id="RHEA:18157"/>
        <dbReference type="ChEBI" id="CHEBI:15361"/>
        <dbReference type="ChEBI" id="CHEBI:15378"/>
        <dbReference type="ChEBI" id="CHEBI:30616"/>
        <dbReference type="ChEBI" id="CHEBI:58702"/>
        <dbReference type="ChEBI" id="CHEBI:456216"/>
        <dbReference type="EC" id="2.7.1.40"/>
    </reaction>
</comment>
<dbReference type="InterPro" id="IPR040442">
    <property type="entry name" value="Pyrv_kinase-like_dom_sf"/>
</dbReference>
<gene>
    <name evidence="16" type="primary">pykA</name>
    <name evidence="16" type="ORF">A9E74_00914</name>
</gene>
<proteinExistence type="inferred from homology"/>
<evidence type="ECO:0000259" key="14">
    <source>
        <dbReference type="Pfam" id="PF00224"/>
    </source>
</evidence>
<evidence type="ECO:0000256" key="7">
    <source>
        <dbReference type="ARBA" id="ARBA00022777"/>
    </source>
</evidence>
<dbReference type="GO" id="GO:0016301">
    <property type="term" value="F:kinase activity"/>
    <property type="evidence" value="ECO:0007669"/>
    <property type="project" value="UniProtKB-KW"/>
</dbReference>
<protein>
    <recommendedName>
        <fullName evidence="3 12">Pyruvate kinase</fullName>
        <ecNumber evidence="3 12">2.7.1.40</ecNumber>
    </recommendedName>
</protein>
<dbReference type="InterPro" id="IPR015793">
    <property type="entry name" value="Pyrv_Knase_brl"/>
</dbReference>
<evidence type="ECO:0000256" key="10">
    <source>
        <dbReference type="ARBA" id="ARBA00023152"/>
    </source>
</evidence>
<feature type="domain" description="Pyruvate kinase barrel" evidence="14">
    <location>
        <begin position="5"/>
        <end position="326"/>
    </location>
</feature>
<evidence type="ECO:0000256" key="3">
    <source>
        <dbReference type="ARBA" id="ARBA00012142"/>
    </source>
</evidence>
<accession>A0A1E3GTK1</accession>
<dbReference type="SUPFAM" id="SSF50800">
    <property type="entry name" value="PK beta-barrel domain-like"/>
    <property type="match status" value="1"/>
</dbReference>
<evidence type="ECO:0000256" key="9">
    <source>
        <dbReference type="ARBA" id="ARBA00022842"/>
    </source>
</evidence>
<dbReference type="UniPathway" id="UPA00109">
    <property type="reaction ID" value="UER00188"/>
</dbReference>
<dbReference type="PATRIC" id="fig|291169.3.peg.918"/>
<dbReference type="InterPro" id="IPR015795">
    <property type="entry name" value="Pyrv_Knase_C"/>
</dbReference>
<dbReference type="InterPro" id="IPR015813">
    <property type="entry name" value="Pyrv/PenolPyrv_kinase-like_dom"/>
</dbReference>
<dbReference type="Pfam" id="PF02887">
    <property type="entry name" value="PK_C"/>
    <property type="match status" value="1"/>
</dbReference>
<evidence type="ECO:0000256" key="13">
    <source>
        <dbReference type="RuleBase" id="RU000504"/>
    </source>
</evidence>
<dbReference type="GO" id="GO:0030955">
    <property type="term" value="F:potassium ion binding"/>
    <property type="evidence" value="ECO:0007669"/>
    <property type="project" value="UniProtKB-UniRule"/>
</dbReference>
<dbReference type="GO" id="GO:0004743">
    <property type="term" value="F:pyruvate kinase activity"/>
    <property type="evidence" value="ECO:0007669"/>
    <property type="project" value="UniProtKB-UniRule"/>
</dbReference>
<name>A0A1E3GTK1_9GAMM</name>
<dbReference type="FunFam" id="2.40.33.10:FF:000001">
    <property type="entry name" value="Pyruvate kinase"/>
    <property type="match status" value="1"/>
</dbReference>
<evidence type="ECO:0000259" key="15">
    <source>
        <dbReference type="Pfam" id="PF02887"/>
    </source>
</evidence>
<organism evidence="16 17">
    <name type="scientific">Methylophaga muralis</name>
    <dbReference type="NCBI Taxonomy" id="291169"/>
    <lineage>
        <taxon>Bacteria</taxon>
        <taxon>Pseudomonadati</taxon>
        <taxon>Pseudomonadota</taxon>
        <taxon>Gammaproteobacteria</taxon>
        <taxon>Thiotrichales</taxon>
        <taxon>Piscirickettsiaceae</taxon>
        <taxon>Methylophaga</taxon>
    </lineage>
</organism>
<dbReference type="PANTHER" id="PTHR11817">
    <property type="entry name" value="PYRUVATE KINASE"/>
    <property type="match status" value="1"/>
</dbReference>
<dbReference type="Gene3D" id="3.20.20.60">
    <property type="entry name" value="Phosphoenolpyruvate-binding domains"/>
    <property type="match status" value="1"/>
</dbReference>
<dbReference type="SUPFAM" id="SSF52935">
    <property type="entry name" value="PK C-terminal domain-like"/>
    <property type="match status" value="1"/>
</dbReference>
<dbReference type="EC" id="2.7.1.40" evidence="3 12"/>
<dbReference type="EMBL" id="MCRI01000006">
    <property type="protein sequence ID" value="ODN67380.1"/>
    <property type="molecule type" value="Genomic_DNA"/>
</dbReference>
<evidence type="ECO:0000256" key="4">
    <source>
        <dbReference type="ARBA" id="ARBA00022679"/>
    </source>
</evidence>
<evidence type="ECO:0000256" key="11">
    <source>
        <dbReference type="ARBA" id="ARBA00023317"/>
    </source>
</evidence>
<keyword evidence="8" id="KW-0067">ATP-binding</keyword>
<evidence type="ECO:0000313" key="17">
    <source>
        <dbReference type="Proteomes" id="UP000094379"/>
    </source>
</evidence>
<comment type="caution">
    <text evidence="16">The sequence shown here is derived from an EMBL/GenBank/DDBJ whole genome shotgun (WGS) entry which is preliminary data.</text>
</comment>
<dbReference type="Gene3D" id="2.40.33.10">
    <property type="entry name" value="PK beta-barrel domain-like"/>
    <property type="match status" value="1"/>
</dbReference>
<dbReference type="Pfam" id="PF00224">
    <property type="entry name" value="PK"/>
    <property type="match status" value="1"/>
</dbReference>
<evidence type="ECO:0000256" key="5">
    <source>
        <dbReference type="ARBA" id="ARBA00022723"/>
    </source>
</evidence>
<evidence type="ECO:0000256" key="1">
    <source>
        <dbReference type="ARBA" id="ARBA00004997"/>
    </source>
</evidence>
<dbReference type="Proteomes" id="UP000094379">
    <property type="component" value="Unassembled WGS sequence"/>
</dbReference>
<keyword evidence="11 16" id="KW-0670">Pyruvate</keyword>
<dbReference type="STRING" id="291169.A9E74_00914"/>
<sequence>MSARRRTKIVATLGPATKDPAVLDAMISAGMDVVRLNFSHGSAQSHIEMAERVRNRARAFGRQVGVLVDLQGPKIRIARFKHAGVKLIENEMFILNAALADDVGDNTQVGVDYKALPQDVKRGDTLLLDDGRIVLWVDSVIDQQIHCRVTVGGMLTDNKGINRLGGGLSAAALTPKDMTDMQTAADMQADYVAISFPRCADDIHLARRLLREAGGYGGIIAKIERAEALDDIDAIIEASEGIMVARGDLGVEMGDAALPPIQKQIIAKARRMNKLTITATQMMESMILSPIPTRAEVFDVANAVLDGTDAVMLSGETAVGHFPVKVIEAMDRICLQAEQQREIRVSRHRMDSQFERIDEAIAMAAMYTANHLDVKAIAALTESGSSTLWMSRVSSGIPIFALTPHVATRRRVTLYRGVYPVSFVVEHTDHATLNKEVIEELQRRGVVNDGDIVIITKGDLEVQGSTNAIKIVRVGELVEPRSKANQTE</sequence>
<comment type="pathway">
    <text evidence="1 13">Carbohydrate degradation; glycolysis; pyruvate from D-glyceraldehyde 3-phosphate: step 5/5.</text>
</comment>
<dbReference type="InterPro" id="IPR015806">
    <property type="entry name" value="Pyrv_Knase_insert_dom_sf"/>
</dbReference>